<dbReference type="Proteomes" id="UP000295293">
    <property type="component" value="Unassembled WGS sequence"/>
</dbReference>
<keyword evidence="6" id="KW-1185">Reference proteome</keyword>
<dbReference type="Gene3D" id="1.25.40.10">
    <property type="entry name" value="Tetratricopeptide repeat domain"/>
    <property type="match status" value="1"/>
</dbReference>
<gene>
    <name evidence="5" type="ORF">DFR29_1168</name>
</gene>
<dbReference type="InterPro" id="IPR011990">
    <property type="entry name" value="TPR-like_helical_dom_sf"/>
</dbReference>
<feature type="repeat" description="TPR" evidence="2">
    <location>
        <begin position="509"/>
        <end position="542"/>
    </location>
</feature>
<keyword evidence="3" id="KW-0732">Signal</keyword>
<evidence type="ECO:0000256" key="2">
    <source>
        <dbReference type="PROSITE-ProRule" id="PRU00339"/>
    </source>
</evidence>
<evidence type="ECO:0000313" key="5">
    <source>
        <dbReference type="EMBL" id="TDR39319.1"/>
    </source>
</evidence>
<feature type="repeat" description="TPR" evidence="2">
    <location>
        <begin position="475"/>
        <end position="508"/>
    </location>
</feature>
<dbReference type="SUPFAM" id="SSF53649">
    <property type="entry name" value="Alkaline phosphatase-like"/>
    <property type="match status" value="1"/>
</dbReference>
<dbReference type="Gene3D" id="3.40.720.10">
    <property type="entry name" value="Alkaline Phosphatase, subunit A"/>
    <property type="match status" value="2"/>
</dbReference>
<dbReference type="PANTHER" id="PTHR42693:SF33">
    <property type="entry name" value="ARYLSULFATASE"/>
    <property type="match status" value="1"/>
</dbReference>
<evidence type="ECO:0000256" key="1">
    <source>
        <dbReference type="ARBA" id="ARBA00008779"/>
    </source>
</evidence>
<sequence>MCPGKFFFSFRRGWCIAAGLALCLAGCSKPPPPNVLVITIDTLRPDALGLVSANPASATPVLDALAREGTAFTGAVTPVPLTLPAHLSLFSARIPHVHGVHDNGQTVPAEVPLLAETLRRHGYATGAFVSGFPLQSLFGLDRGFAHYDDRMPAGEQGWVERRAEDTVAAAATWLEQNDRAAPWFGWVHFYDPHDPYDPPREFWQPGPRGAYDGEVAYVDYWLGKLIVRARAAGGERPLLIVVTADHGEALGEHAEHTHGFFVYDSTVKVPLLFHWAGQVAPQRSDAPVRLIDVTPTVLDLLGLEPLPGAQGSSLAAGLRGGAIKAGPAVVETWLPWIYYGWSPLLAWRDNGSKYISAPNAELYDLAGDPGESHNLAGRDPVQTDRLALALAAATAAPAGVAAVSDNAEAVQRLRSLGYVGVGAPPAVPSGQLADPKDRIAQREQLRAADGLARAGRQVQAVAAFEAVLAQDADNRFALLRAGTAALQAGDTDKAVAHLGRSVQLEPRRAEARYAYADALMRLERYDEAAEHWAALAELQPRRPEAWFNLATALERGGHAERAAEAMAHYRRLKPAPG</sequence>
<dbReference type="InterPro" id="IPR050738">
    <property type="entry name" value="Sulfatase"/>
</dbReference>
<dbReference type="OrthoDB" id="974590at2"/>
<dbReference type="PROSITE" id="PS50005">
    <property type="entry name" value="TPR"/>
    <property type="match status" value="2"/>
</dbReference>
<dbReference type="SUPFAM" id="SSF48452">
    <property type="entry name" value="TPR-like"/>
    <property type="match status" value="1"/>
</dbReference>
<reference evidence="5 6" key="1">
    <citation type="submission" date="2019-03" db="EMBL/GenBank/DDBJ databases">
        <title>Genomic Encyclopedia of Type Strains, Phase IV (KMG-IV): sequencing the most valuable type-strain genomes for metagenomic binning, comparative biology and taxonomic classification.</title>
        <authorList>
            <person name="Goeker M."/>
        </authorList>
    </citation>
    <scope>NUCLEOTIDE SEQUENCE [LARGE SCALE GENOMIC DNA]</scope>
    <source>
        <strain evidence="5 6">DSM 21667</strain>
    </source>
</reference>
<comment type="similarity">
    <text evidence="1">Belongs to the sulfatase family.</text>
</comment>
<dbReference type="InterPro" id="IPR017850">
    <property type="entry name" value="Alkaline_phosphatase_core_sf"/>
</dbReference>
<comment type="caution">
    <text evidence="5">The sequence shown here is derived from an EMBL/GenBank/DDBJ whole genome shotgun (WGS) entry which is preliminary data.</text>
</comment>
<dbReference type="InterPro" id="IPR019734">
    <property type="entry name" value="TPR_rpt"/>
</dbReference>
<evidence type="ECO:0000313" key="6">
    <source>
        <dbReference type="Proteomes" id="UP000295293"/>
    </source>
</evidence>
<organism evidence="5 6">
    <name type="scientific">Tahibacter aquaticus</name>
    <dbReference type="NCBI Taxonomy" id="520092"/>
    <lineage>
        <taxon>Bacteria</taxon>
        <taxon>Pseudomonadati</taxon>
        <taxon>Pseudomonadota</taxon>
        <taxon>Gammaproteobacteria</taxon>
        <taxon>Lysobacterales</taxon>
        <taxon>Rhodanobacteraceae</taxon>
        <taxon>Tahibacter</taxon>
    </lineage>
</organism>
<feature type="domain" description="Sulfatase N-terminal" evidence="4">
    <location>
        <begin position="33"/>
        <end position="302"/>
    </location>
</feature>
<name>A0A4R6YNP7_9GAMM</name>
<evidence type="ECO:0000259" key="4">
    <source>
        <dbReference type="Pfam" id="PF00884"/>
    </source>
</evidence>
<dbReference type="Pfam" id="PF13432">
    <property type="entry name" value="TPR_16"/>
    <property type="match status" value="1"/>
</dbReference>
<dbReference type="GO" id="GO:0004065">
    <property type="term" value="F:arylsulfatase activity"/>
    <property type="evidence" value="ECO:0007669"/>
    <property type="project" value="TreeGrafter"/>
</dbReference>
<dbReference type="PANTHER" id="PTHR42693">
    <property type="entry name" value="ARYLSULFATASE FAMILY MEMBER"/>
    <property type="match status" value="1"/>
</dbReference>
<accession>A0A4R6YNP7</accession>
<keyword evidence="2" id="KW-0802">TPR repeat</keyword>
<evidence type="ECO:0000256" key="3">
    <source>
        <dbReference type="SAM" id="SignalP"/>
    </source>
</evidence>
<dbReference type="AlphaFoldDB" id="A0A4R6YNP7"/>
<dbReference type="InterPro" id="IPR000917">
    <property type="entry name" value="Sulfatase_N"/>
</dbReference>
<proteinExistence type="inferred from homology"/>
<protein>
    <submittedName>
        <fullName evidence="5">Arylsulfatase A-like enzyme</fullName>
    </submittedName>
</protein>
<dbReference type="Pfam" id="PF00884">
    <property type="entry name" value="Sulfatase"/>
    <property type="match status" value="1"/>
</dbReference>
<dbReference type="CDD" id="cd16148">
    <property type="entry name" value="sulfatase_like"/>
    <property type="match status" value="1"/>
</dbReference>
<feature type="chain" id="PRO_5020443980" evidence="3">
    <location>
        <begin position="18"/>
        <end position="577"/>
    </location>
</feature>
<feature type="signal peptide" evidence="3">
    <location>
        <begin position="1"/>
        <end position="17"/>
    </location>
</feature>
<dbReference type="EMBL" id="SNZH01000016">
    <property type="protein sequence ID" value="TDR39319.1"/>
    <property type="molecule type" value="Genomic_DNA"/>
</dbReference>